<keyword evidence="4 15" id="KW-0479">Metal-binding</keyword>
<feature type="binding site" evidence="15">
    <location>
        <position position="152"/>
    </location>
    <ligand>
        <name>DNA</name>
        <dbReference type="ChEBI" id="CHEBI:16991"/>
    </ligand>
</feature>
<dbReference type="EC" id="4.2.99.18" evidence="15"/>
<dbReference type="eggNOG" id="COG0266">
    <property type="taxonomic scope" value="Bacteria"/>
</dbReference>
<dbReference type="PROSITE" id="PS51066">
    <property type="entry name" value="ZF_FPG_2"/>
    <property type="match status" value="1"/>
</dbReference>
<keyword evidence="19" id="KW-1185">Reference proteome</keyword>
<comment type="catalytic activity">
    <reaction evidence="14 15">
        <text>2'-deoxyribonucleotide-(2'-deoxyribose 5'-phosphate)-2'-deoxyribonucleotide-DNA = a 3'-end 2'-deoxyribonucleotide-(2,3-dehydro-2,3-deoxyribose 5'-phosphate)-DNA + a 5'-end 5'-phospho-2'-deoxyribonucleoside-DNA + H(+)</text>
        <dbReference type="Rhea" id="RHEA:66592"/>
        <dbReference type="Rhea" id="RHEA-COMP:13180"/>
        <dbReference type="Rhea" id="RHEA-COMP:16897"/>
        <dbReference type="Rhea" id="RHEA-COMP:17067"/>
        <dbReference type="ChEBI" id="CHEBI:15378"/>
        <dbReference type="ChEBI" id="CHEBI:136412"/>
        <dbReference type="ChEBI" id="CHEBI:157695"/>
        <dbReference type="ChEBI" id="CHEBI:167181"/>
        <dbReference type="EC" id="4.2.99.18"/>
    </reaction>
</comment>
<dbReference type="InterPro" id="IPR015887">
    <property type="entry name" value="DNA_glyclase_Znf_dom_DNA_BS"/>
</dbReference>
<gene>
    <name evidence="15" type="primary">mutM</name>
    <name evidence="15" type="synonym">fpg</name>
    <name evidence="18" type="ORF">SPV1_13572</name>
</gene>
<dbReference type="InterPro" id="IPR010979">
    <property type="entry name" value="Ribosomal_uS13-like_H2TH"/>
</dbReference>
<evidence type="ECO:0000256" key="14">
    <source>
        <dbReference type="ARBA" id="ARBA00044632"/>
    </source>
</evidence>
<feature type="active site" description="Schiff-base intermediate with DNA" evidence="15">
    <location>
        <position position="2"/>
    </location>
</feature>
<dbReference type="PANTHER" id="PTHR22993">
    <property type="entry name" value="FORMAMIDOPYRIMIDINE-DNA GLYCOSYLASE"/>
    <property type="match status" value="1"/>
</dbReference>
<dbReference type="SMART" id="SM00898">
    <property type="entry name" value="Fapy_DNA_glyco"/>
    <property type="match status" value="1"/>
</dbReference>
<evidence type="ECO:0000256" key="15">
    <source>
        <dbReference type="HAMAP-Rule" id="MF_00103"/>
    </source>
</evidence>
<evidence type="ECO:0000256" key="6">
    <source>
        <dbReference type="ARBA" id="ARBA00022771"/>
    </source>
</evidence>
<dbReference type="AlphaFoldDB" id="Q0EWE7"/>
<dbReference type="PROSITE" id="PS01242">
    <property type="entry name" value="ZF_FPG_1"/>
    <property type="match status" value="1"/>
</dbReference>
<dbReference type="SMART" id="SM01232">
    <property type="entry name" value="H2TH"/>
    <property type="match status" value="1"/>
</dbReference>
<comment type="function">
    <text evidence="15">Involved in base excision repair of DNA damaged by oxidation or by mutagenic agents. Acts as DNA glycosylase that recognizes and removes damaged bases. Has a preference for oxidized purines, such as 7,8-dihydro-8-oxoguanine (8-oxoG). Has AP (apurinic/apyrimidinic) lyase activity and introduces nicks in the DNA strand. Cleaves the DNA backbone by beta-delta elimination to generate a single-strand break at the site of the removed base with both 3'- and 5'-phosphates.</text>
</comment>
<dbReference type="InterPro" id="IPR012319">
    <property type="entry name" value="FPG_cat"/>
</dbReference>
<evidence type="ECO:0000256" key="2">
    <source>
        <dbReference type="ARBA" id="ARBA00009409"/>
    </source>
</evidence>
<keyword evidence="13 15" id="KW-0326">Glycosidase</keyword>
<protein>
    <recommendedName>
        <fullName evidence="15">Formamidopyrimidine-DNA glycosylase</fullName>
        <shortName evidence="15">Fapy-DNA glycosylase</shortName>
        <ecNumber evidence="15">3.2.2.23</ecNumber>
    </recommendedName>
    <alternativeName>
        <fullName evidence="15">DNA-(apurinic or apyrimidinic site) lyase MutM</fullName>
        <shortName evidence="15">AP lyase MutM</shortName>
        <ecNumber evidence="15">4.2.99.18</ecNumber>
    </alternativeName>
</protein>
<dbReference type="FunFam" id="1.10.8.50:FF:000003">
    <property type="entry name" value="Formamidopyrimidine-DNA glycosylase"/>
    <property type="match status" value="1"/>
</dbReference>
<dbReference type="SUPFAM" id="SSF46946">
    <property type="entry name" value="S13-like H2TH domain"/>
    <property type="match status" value="1"/>
</dbReference>
<evidence type="ECO:0000256" key="11">
    <source>
        <dbReference type="ARBA" id="ARBA00023239"/>
    </source>
</evidence>
<evidence type="ECO:0000256" key="12">
    <source>
        <dbReference type="ARBA" id="ARBA00023268"/>
    </source>
</evidence>
<dbReference type="OrthoDB" id="5289976at2"/>
<dbReference type="InParanoid" id="Q0EWE7"/>
<dbReference type="EC" id="3.2.2.23" evidence="15"/>
<comment type="similarity">
    <text evidence="2 15">Belongs to the FPG family.</text>
</comment>
<dbReference type="GO" id="GO:0140078">
    <property type="term" value="F:class I DNA-(apurinic or apyrimidinic site) endonuclease activity"/>
    <property type="evidence" value="ECO:0007669"/>
    <property type="project" value="UniProtKB-EC"/>
</dbReference>
<dbReference type="GO" id="GO:0006284">
    <property type="term" value="P:base-excision repair"/>
    <property type="evidence" value="ECO:0007669"/>
    <property type="project" value="InterPro"/>
</dbReference>
<dbReference type="GO" id="GO:0034039">
    <property type="term" value="F:8-oxo-7,8-dihydroguanine DNA N-glycosylase activity"/>
    <property type="evidence" value="ECO:0007669"/>
    <property type="project" value="TreeGrafter"/>
</dbReference>
<evidence type="ECO:0000259" key="16">
    <source>
        <dbReference type="PROSITE" id="PS51066"/>
    </source>
</evidence>
<dbReference type="PANTHER" id="PTHR22993:SF9">
    <property type="entry name" value="FORMAMIDOPYRIMIDINE-DNA GLYCOSYLASE"/>
    <property type="match status" value="1"/>
</dbReference>
<feature type="active site" description="Proton donor" evidence="15">
    <location>
        <position position="3"/>
    </location>
</feature>
<dbReference type="InterPro" id="IPR010663">
    <property type="entry name" value="Znf_FPG/IleRS"/>
</dbReference>
<dbReference type="InterPro" id="IPR035937">
    <property type="entry name" value="FPG_N"/>
</dbReference>
<dbReference type="GO" id="GO:0008270">
    <property type="term" value="F:zinc ion binding"/>
    <property type="evidence" value="ECO:0007669"/>
    <property type="project" value="UniProtKB-UniRule"/>
</dbReference>
<dbReference type="FunCoup" id="Q0EWE7">
    <property type="interactions" value="449"/>
</dbReference>
<reference evidence="18 19" key="1">
    <citation type="submission" date="2006-09" db="EMBL/GenBank/DDBJ databases">
        <authorList>
            <person name="Emerson D."/>
            <person name="Ferriera S."/>
            <person name="Johnson J."/>
            <person name="Kravitz S."/>
            <person name="Halpern A."/>
            <person name="Remington K."/>
            <person name="Beeson K."/>
            <person name="Tran B."/>
            <person name="Rogers Y.-H."/>
            <person name="Friedman R."/>
            <person name="Venter J.C."/>
        </authorList>
    </citation>
    <scope>NUCLEOTIDE SEQUENCE [LARGE SCALE GENOMIC DNA]</scope>
    <source>
        <strain evidence="18 19">PV-1</strain>
    </source>
</reference>
<feature type="binding site" evidence="15">
    <location>
        <position position="90"/>
    </location>
    <ligand>
        <name>DNA</name>
        <dbReference type="ChEBI" id="CHEBI:16991"/>
    </ligand>
</feature>
<dbReference type="PROSITE" id="PS51068">
    <property type="entry name" value="FPG_CAT"/>
    <property type="match status" value="1"/>
</dbReference>
<name>Q0EWE7_9PROT</name>
<comment type="catalytic activity">
    <reaction evidence="1 15">
        <text>Hydrolysis of DNA containing ring-opened 7-methylguanine residues, releasing 2,6-diamino-4-hydroxy-5-(N-methyl)formamidopyrimidine.</text>
        <dbReference type="EC" id="3.2.2.23"/>
    </reaction>
</comment>
<keyword evidence="10 15" id="KW-0234">DNA repair</keyword>
<dbReference type="RefSeq" id="WP_009850227.1">
    <property type="nucleotide sequence ID" value="NZ_DS022294.1"/>
</dbReference>
<feature type="active site" description="Proton donor; for beta-elimination activity" evidence="15">
    <location>
        <position position="56"/>
    </location>
</feature>
<keyword evidence="12 15" id="KW-0511">Multifunctional enzyme</keyword>
<evidence type="ECO:0000313" key="18">
    <source>
        <dbReference type="EMBL" id="EAU53632.1"/>
    </source>
</evidence>
<comment type="subunit">
    <text evidence="3 15">Monomer.</text>
</comment>
<keyword evidence="8 15" id="KW-0862">Zinc</keyword>
<dbReference type="Pfam" id="PF01149">
    <property type="entry name" value="Fapy_DNA_glyco"/>
    <property type="match status" value="1"/>
</dbReference>
<dbReference type="Gene3D" id="1.10.8.50">
    <property type="match status" value="1"/>
</dbReference>
<dbReference type="Pfam" id="PF06827">
    <property type="entry name" value="zf-FPG_IleRS"/>
    <property type="match status" value="1"/>
</dbReference>
<accession>Q0EWE7</accession>
<evidence type="ECO:0000256" key="13">
    <source>
        <dbReference type="ARBA" id="ARBA00023295"/>
    </source>
</evidence>
<proteinExistence type="inferred from homology"/>
<evidence type="ECO:0000256" key="4">
    <source>
        <dbReference type="ARBA" id="ARBA00022723"/>
    </source>
</evidence>
<dbReference type="NCBIfam" id="TIGR00577">
    <property type="entry name" value="fpg"/>
    <property type="match status" value="1"/>
</dbReference>
<dbReference type="STRING" id="314344.AL013_13125"/>
<dbReference type="SUPFAM" id="SSF57716">
    <property type="entry name" value="Glucocorticoid receptor-like (DNA-binding domain)"/>
    <property type="match status" value="1"/>
</dbReference>
<keyword evidence="11 15" id="KW-0456">Lyase</keyword>
<evidence type="ECO:0000313" key="19">
    <source>
        <dbReference type="Proteomes" id="UP000005297"/>
    </source>
</evidence>
<sequence length="271" mass="29631">MPELPEVEVVRTGLEPCLIGRRILTVTCHRPSLRYPLPDMGSLSGSRIVAVRRRSKYLLIEVSDGRVLVWHLGMTGQFHVLGSEVSAGKHEHVRIDLDDGTSLRYRDARRFGYAGLLAADQLAEHPWFATLGPEPLGDAFNGAYLAELCRGRKAPIKTVIMDAHVVVGVGNIYAAESLFRAGIHPGRAAGRIAGARLDLLASSIRDVLREAISAGGSTISDFVRADGRPGYFAHAFQVYGRKGQPCLVCGEGIRRIQQSGRSSFYCIRCQH</sequence>
<evidence type="ECO:0000259" key="17">
    <source>
        <dbReference type="PROSITE" id="PS51068"/>
    </source>
</evidence>
<dbReference type="HAMAP" id="MF_00103">
    <property type="entry name" value="Fapy_DNA_glycosyl"/>
    <property type="match status" value="1"/>
</dbReference>
<comment type="caution">
    <text evidence="18">The sequence shown here is derived from an EMBL/GenBank/DDBJ whole genome shotgun (WGS) entry which is preliminary data.</text>
</comment>
<keyword evidence="9 15" id="KW-0238">DNA-binding</keyword>
<evidence type="ECO:0000256" key="9">
    <source>
        <dbReference type="ARBA" id="ARBA00023125"/>
    </source>
</evidence>
<dbReference type="SUPFAM" id="SSF81624">
    <property type="entry name" value="N-terminal domain of MutM-like DNA repair proteins"/>
    <property type="match status" value="1"/>
</dbReference>
<dbReference type="GO" id="GO:0003684">
    <property type="term" value="F:damaged DNA binding"/>
    <property type="evidence" value="ECO:0007669"/>
    <property type="project" value="InterPro"/>
</dbReference>
<evidence type="ECO:0000256" key="5">
    <source>
        <dbReference type="ARBA" id="ARBA00022763"/>
    </source>
</evidence>
<dbReference type="EMBL" id="AATS01000020">
    <property type="protein sequence ID" value="EAU53632.1"/>
    <property type="molecule type" value="Genomic_DNA"/>
</dbReference>
<evidence type="ECO:0000256" key="8">
    <source>
        <dbReference type="ARBA" id="ARBA00022833"/>
    </source>
</evidence>
<evidence type="ECO:0000256" key="1">
    <source>
        <dbReference type="ARBA" id="ARBA00001668"/>
    </source>
</evidence>
<keyword evidence="6 15" id="KW-0863">Zinc-finger</keyword>
<organism evidence="18 19">
    <name type="scientific">Mariprofundus ferrooxydans PV-1</name>
    <dbReference type="NCBI Taxonomy" id="314345"/>
    <lineage>
        <taxon>Bacteria</taxon>
        <taxon>Pseudomonadati</taxon>
        <taxon>Pseudomonadota</taxon>
        <taxon>Candidatius Mariprofundia</taxon>
        <taxon>Mariprofundales</taxon>
        <taxon>Mariprofundaceae</taxon>
        <taxon>Mariprofundus</taxon>
    </lineage>
</organism>
<dbReference type="HOGENOM" id="CLU_038423_1_1_0"/>
<dbReference type="InterPro" id="IPR020629">
    <property type="entry name" value="FPG_Glyclase"/>
</dbReference>
<feature type="domain" description="FPG-type" evidence="16">
    <location>
        <begin position="237"/>
        <end position="271"/>
    </location>
</feature>
<keyword evidence="5 15" id="KW-0227">DNA damage</keyword>
<dbReference type="Gene3D" id="3.20.190.10">
    <property type="entry name" value="MutM-like, N-terminal"/>
    <property type="match status" value="1"/>
</dbReference>
<keyword evidence="7 15" id="KW-0378">Hydrolase</keyword>
<dbReference type="CDD" id="cd08966">
    <property type="entry name" value="EcFpg-like_N"/>
    <property type="match status" value="1"/>
</dbReference>
<evidence type="ECO:0000256" key="3">
    <source>
        <dbReference type="ARBA" id="ARBA00011245"/>
    </source>
</evidence>
<feature type="domain" description="Formamidopyrimidine-DNA glycosylase catalytic" evidence="17">
    <location>
        <begin position="2"/>
        <end position="112"/>
    </location>
</feature>
<dbReference type="InterPro" id="IPR000214">
    <property type="entry name" value="Znf_DNA_glyclase/AP_lyase"/>
</dbReference>
<dbReference type="Pfam" id="PF06831">
    <property type="entry name" value="H2TH"/>
    <property type="match status" value="1"/>
</dbReference>
<feature type="active site" description="Proton donor; for delta-elimination activity" evidence="15">
    <location>
        <position position="261"/>
    </location>
</feature>
<feature type="binding site" evidence="15">
    <location>
        <position position="109"/>
    </location>
    <ligand>
        <name>DNA</name>
        <dbReference type="ChEBI" id="CHEBI:16991"/>
    </ligand>
</feature>
<comment type="cofactor">
    <cofactor evidence="15">
        <name>Zn(2+)</name>
        <dbReference type="ChEBI" id="CHEBI:29105"/>
    </cofactor>
    <text evidence="15">Binds 1 zinc ion per subunit.</text>
</comment>
<evidence type="ECO:0000256" key="10">
    <source>
        <dbReference type="ARBA" id="ARBA00023204"/>
    </source>
</evidence>
<evidence type="ECO:0000256" key="7">
    <source>
        <dbReference type="ARBA" id="ARBA00022801"/>
    </source>
</evidence>
<dbReference type="InterPro" id="IPR015886">
    <property type="entry name" value="H2TH_FPG"/>
</dbReference>
<dbReference type="NCBIfam" id="NF002211">
    <property type="entry name" value="PRK01103.1"/>
    <property type="match status" value="1"/>
</dbReference>
<dbReference type="Proteomes" id="UP000005297">
    <property type="component" value="Unassembled WGS sequence"/>
</dbReference>